<dbReference type="EMBL" id="JARVKM010000022">
    <property type="protein sequence ID" value="KAK9777364.1"/>
    <property type="molecule type" value="Genomic_DNA"/>
</dbReference>
<dbReference type="InterPro" id="IPR001138">
    <property type="entry name" value="Zn2Cys6_DnaBD"/>
</dbReference>
<keyword evidence="2" id="KW-0479">Metal-binding</keyword>
<dbReference type="Pfam" id="PF04082">
    <property type="entry name" value="Fungal_trans"/>
    <property type="match status" value="1"/>
</dbReference>
<evidence type="ECO:0000256" key="4">
    <source>
        <dbReference type="ARBA" id="ARBA00023163"/>
    </source>
</evidence>
<evidence type="ECO:0000256" key="3">
    <source>
        <dbReference type="ARBA" id="ARBA00023015"/>
    </source>
</evidence>
<name>A0ABR2XU84_9PEZI</name>
<dbReference type="CDD" id="cd12148">
    <property type="entry name" value="fungal_TF_MHR"/>
    <property type="match status" value="1"/>
</dbReference>
<evidence type="ECO:0000256" key="1">
    <source>
        <dbReference type="ARBA" id="ARBA00004123"/>
    </source>
</evidence>
<dbReference type="InterPro" id="IPR036864">
    <property type="entry name" value="Zn2-C6_fun-type_DNA-bd_sf"/>
</dbReference>
<dbReference type="PANTHER" id="PTHR47338:SF5">
    <property type="entry name" value="ZN(II)2CYS6 TRANSCRIPTION FACTOR (EUROFUNG)"/>
    <property type="match status" value="1"/>
</dbReference>
<feature type="region of interest" description="Disordered" evidence="6">
    <location>
        <begin position="584"/>
        <end position="607"/>
    </location>
</feature>
<comment type="caution">
    <text evidence="8">The sequence shown here is derived from an EMBL/GenBank/DDBJ whole genome shotgun (WGS) entry which is preliminary data.</text>
</comment>
<feature type="compositionally biased region" description="Polar residues" evidence="6">
    <location>
        <begin position="584"/>
        <end position="593"/>
    </location>
</feature>
<evidence type="ECO:0000259" key="7">
    <source>
        <dbReference type="PROSITE" id="PS50048"/>
    </source>
</evidence>
<feature type="domain" description="Zn(2)-C6 fungal-type" evidence="7">
    <location>
        <begin position="48"/>
        <end position="81"/>
    </location>
</feature>
<protein>
    <submittedName>
        <fullName evidence="8">Zn(2)-C6 fungal-type domain-containing protein</fullName>
    </submittedName>
</protein>
<evidence type="ECO:0000256" key="2">
    <source>
        <dbReference type="ARBA" id="ARBA00022723"/>
    </source>
</evidence>
<dbReference type="PROSITE" id="PS00463">
    <property type="entry name" value="ZN2_CY6_FUNGAL_1"/>
    <property type="match status" value="1"/>
</dbReference>
<evidence type="ECO:0000256" key="5">
    <source>
        <dbReference type="ARBA" id="ARBA00023242"/>
    </source>
</evidence>
<comment type="subcellular location">
    <subcellularLocation>
        <location evidence="1">Nucleus</location>
    </subcellularLocation>
</comment>
<feature type="region of interest" description="Disordered" evidence="6">
    <location>
        <begin position="622"/>
        <end position="694"/>
    </location>
</feature>
<accession>A0ABR2XU84</accession>
<feature type="region of interest" description="Disordered" evidence="6">
    <location>
        <begin position="752"/>
        <end position="786"/>
    </location>
</feature>
<keyword evidence="5" id="KW-0539">Nucleus</keyword>
<dbReference type="PANTHER" id="PTHR47338">
    <property type="entry name" value="ZN(II)2CYS6 TRANSCRIPTION FACTOR (EUROFUNG)-RELATED"/>
    <property type="match status" value="1"/>
</dbReference>
<keyword evidence="4" id="KW-0804">Transcription</keyword>
<feature type="compositionally biased region" description="Basic and acidic residues" evidence="6">
    <location>
        <begin position="90"/>
        <end position="115"/>
    </location>
</feature>
<dbReference type="PROSITE" id="PS50048">
    <property type="entry name" value="ZN2_CY6_FUNGAL_2"/>
    <property type="match status" value="1"/>
</dbReference>
<organism evidence="8 9">
    <name type="scientific">Seiridium cardinale</name>
    <dbReference type="NCBI Taxonomy" id="138064"/>
    <lineage>
        <taxon>Eukaryota</taxon>
        <taxon>Fungi</taxon>
        <taxon>Dikarya</taxon>
        <taxon>Ascomycota</taxon>
        <taxon>Pezizomycotina</taxon>
        <taxon>Sordariomycetes</taxon>
        <taxon>Xylariomycetidae</taxon>
        <taxon>Amphisphaeriales</taxon>
        <taxon>Sporocadaceae</taxon>
        <taxon>Seiridium</taxon>
    </lineage>
</organism>
<keyword evidence="3" id="KW-0805">Transcription regulation</keyword>
<dbReference type="Proteomes" id="UP001465668">
    <property type="component" value="Unassembled WGS sequence"/>
</dbReference>
<evidence type="ECO:0000313" key="8">
    <source>
        <dbReference type="EMBL" id="KAK9777364.1"/>
    </source>
</evidence>
<feature type="compositionally biased region" description="Polar residues" evidence="6">
    <location>
        <begin position="651"/>
        <end position="660"/>
    </location>
</feature>
<feature type="region of interest" description="Disordered" evidence="6">
    <location>
        <begin position="1"/>
        <end position="47"/>
    </location>
</feature>
<keyword evidence="9" id="KW-1185">Reference proteome</keyword>
<dbReference type="InterPro" id="IPR050815">
    <property type="entry name" value="TF_fung"/>
</dbReference>
<gene>
    <name evidence="8" type="ORF">SCAR479_06093</name>
</gene>
<proteinExistence type="predicted"/>
<reference evidence="8 9" key="1">
    <citation type="submission" date="2024-02" db="EMBL/GenBank/DDBJ databases">
        <title>First draft genome assembly of two strains of Seiridium cardinale.</title>
        <authorList>
            <person name="Emiliani G."/>
            <person name="Scali E."/>
        </authorList>
    </citation>
    <scope>NUCLEOTIDE SEQUENCE [LARGE SCALE GENOMIC DNA]</scope>
    <source>
        <strain evidence="8 9">BM-138-000479</strain>
    </source>
</reference>
<feature type="region of interest" description="Disordered" evidence="6">
    <location>
        <begin position="81"/>
        <end position="129"/>
    </location>
</feature>
<feature type="compositionally biased region" description="Polar residues" evidence="6">
    <location>
        <begin position="1"/>
        <end position="34"/>
    </location>
</feature>
<sequence>MMEISQSSGHTSPNAVSPVSPQTNASGHGSQTPGASGAAPIKRRAPIACRRCRRMRSKCLHDKHPPCRPCLEAGVPEECAFPSRGDPDEDRQFRHPRQRTDRRPKSEAPRVKRESIASPGPQDALTNAKPPKWENEWSLLPEVDIIKEGVVAFTLHYFQLGFIPKERFPLQIEQYPASVSVFLLLSILSISARFNKKIQARYGNSQRAVEWFMKSAERLAINELYQQPTLERCQAFLLLSIAQQGCGMSNSSYINMGVATRMAALMRLHREETYERITSSSSSEEIIRAESARRTFWVLHSQDNLHSGPYKPFSLAPSDITALLPCDEEEFKNAVVPQSRAALEGTPPAIQNPQLTSLRPRSLFATLIQTHHLWGIIARRAVANEKSSRPGSGESDYSRMANSLRRFEDHLFGDHRFGIKSLKGHRQDNEDLAFLGCTTGLRLCNIVLRKAYMDEMIHATRSNPRDQTVRMYRKMGEELVENVRMLYEQVDAQYTDDRPSEERVGSQMATFCVYSCGLLAAYMHKFPHLDPHRHPEEVRVEGKRMYERTITFLEESQTIWTLASSWLVGLKKWFDDPNTNRISFESGTMTDGQDPQPHALLHPPTSTSAWQNKMAATLYRTRTTPPQPMDRRHNPMAEPEPTTLPPLQPASMSANHQDSLSLPPISPYSHPQQPPPPPYHISQQPQQPMGPSNQHEGFYALYQAAHHQAPPQQPLPDVYSNTYMADYQAMPIPDDGFGFNLQQMLDPSWSAPNAPAALYNYPPPDVQQYPQNHEGSLPWGYKPTKE</sequence>
<evidence type="ECO:0000256" key="6">
    <source>
        <dbReference type="SAM" id="MobiDB-lite"/>
    </source>
</evidence>
<dbReference type="SUPFAM" id="SSF57701">
    <property type="entry name" value="Zn2/Cys6 DNA-binding domain"/>
    <property type="match status" value="1"/>
</dbReference>
<dbReference type="CDD" id="cd00067">
    <property type="entry name" value="GAL4"/>
    <property type="match status" value="1"/>
</dbReference>
<dbReference type="InterPro" id="IPR007219">
    <property type="entry name" value="XnlR_reg_dom"/>
</dbReference>
<evidence type="ECO:0000313" key="9">
    <source>
        <dbReference type="Proteomes" id="UP001465668"/>
    </source>
</evidence>
<dbReference type="SMART" id="SM00906">
    <property type="entry name" value="Fungal_trans"/>
    <property type="match status" value="1"/>
</dbReference>